<protein>
    <submittedName>
        <fullName evidence="1">Thermonuclease family protein</fullName>
    </submittedName>
</protein>
<sequence length="231" mass="25466">MRLLTMALATTLLSTAAQAADLSGRATVVDGDTLQIEGVKERIRLYGVDAPESKQTCDDARGKRYLCGSRSAEALAEIIGRQGRVQCFEEDRDRYGRIVAECATAGNTVVNAEMVRQGWAVEYDDYSDGRYDQEEREAKKAKRGIWAGRFVKPSAWRRGERLASEQAATVEEQGAPSTKCLIKGNISGSGKIYHTPSSRSYEKTVIDEADGERWFCTETEAKAAGWRAPRG</sequence>
<evidence type="ECO:0000313" key="1">
    <source>
        <dbReference type="EMBL" id="WAJ31186.1"/>
    </source>
</evidence>
<organism evidence="1 2">
    <name type="scientific">Antarcticirhabdus aurantiaca</name>
    <dbReference type="NCBI Taxonomy" id="2606717"/>
    <lineage>
        <taxon>Bacteria</taxon>
        <taxon>Pseudomonadati</taxon>
        <taxon>Pseudomonadota</taxon>
        <taxon>Alphaproteobacteria</taxon>
        <taxon>Hyphomicrobiales</taxon>
        <taxon>Aurantimonadaceae</taxon>
        <taxon>Antarcticirhabdus</taxon>
    </lineage>
</organism>
<name>A0ACD4NW13_9HYPH</name>
<proteinExistence type="predicted"/>
<evidence type="ECO:0000313" key="2">
    <source>
        <dbReference type="Proteomes" id="UP001163223"/>
    </source>
</evidence>
<keyword evidence="2" id="KW-1185">Reference proteome</keyword>
<dbReference type="Proteomes" id="UP001163223">
    <property type="component" value="Chromosome"/>
</dbReference>
<accession>A0ACD4NW13</accession>
<dbReference type="EMBL" id="CP113520">
    <property type="protein sequence ID" value="WAJ31186.1"/>
    <property type="molecule type" value="Genomic_DNA"/>
</dbReference>
<reference evidence="1" key="1">
    <citation type="submission" date="2022-11" db="EMBL/GenBank/DDBJ databases">
        <title>beta-Carotene-producing bacterium, Jeongeuplla avenae sp. nov., alleviates the salt stress of Arabidopsis seedlings.</title>
        <authorList>
            <person name="Jiang L."/>
            <person name="Lee J."/>
        </authorList>
    </citation>
    <scope>NUCLEOTIDE SEQUENCE</scope>
    <source>
        <strain evidence="1">DY_R2A_6</strain>
    </source>
</reference>
<gene>
    <name evidence="1" type="ORF">OXU80_13705</name>
</gene>